<name>A0A086PXZ0_TOXGO</name>
<sequence length="238" mass="25986">MCVDLLPRRLSFLLLRLPSHQLCSSRCALAARSEFRSSAASSQVGFIELDRWFCYSCVKNDAEDARQKAVKGIPPECALSGEADLYANNMGLLARAAESVGARVEIGESKPVCGNGVVYPMGPRVVLAPSWGISQDCMRRRLRGASKIKLSSTSTLIVEGDVFIKHLELDGAAVLRAVPGAKLVVERLVVRNEGWPLKTVSNNEEVPAASAMRGYRFEKKETYIAENTRVGTTQTVQN</sequence>
<protein>
    <submittedName>
        <fullName evidence="1">UDP-sugar pyrophospharylase</fullName>
        <ecNumber evidence="1">2.7.7.64</ecNumber>
    </submittedName>
</protein>
<proteinExistence type="predicted"/>
<comment type="caution">
    <text evidence="1">The sequence shown here is derived from an EMBL/GenBank/DDBJ whole genome shotgun (WGS) entry which is preliminary data.</text>
</comment>
<reference evidence="1 2" key="1">
    <citation type="submission" date="2014-08" db="EMBL/GenBank/DDBJ databases">
        <authorList>
            <person name="Sibley D."/>
            <person name="Venepally P."/>
            <person name="Karamycheva S."/>
            <person name="Hadjithomas M."/>
            <person name="Khan A."/>
            <person name="Brunk B."/>
            <person name="Roos D."/>
            <person name="Caler E."/>
            <person name="Lorenzi H."/>
        </authorList>
    </citation>
    <scope>NUCLEOTIDE SEQUENCE [LARGE SCALE GENOMIC DNA]</scope>
    <source>
        <strain evidence="1 2">VAND</strain>
    </source>
</reference>
<organism evidence="1 2">
    <name type="scientific">Toxoplasma gondii VAND</name>
    <dbReference type="NCBI Taxonomy" id="933077"/>
    <lineage>
        <taxon>Eukaryota</taxon>
        <taxon>Sar</taxon>
        <taxon>Alveolata</taxon>
        <taxon>Apicomplexa</taxon>
        <taxon>Conoidasida</taxon>
        <taxon>Coccidia</taxon>
        <taxon>Eucoccidiorida</taxon>
        <taxon>Eimeriorina</taxon>
        <taxon>Sarcocystidae</taxon>
        <taxon>Toxoplasma</taxon>
    </lineage>
</organism>
<dbReference type="VEuPathDB" id="ToxoDB:TGVAND_218200B"/>
<dbReference type="Gene3D" id="3.90.550.10">
    <property type="entry name" value="Spore Coat Polysaccharide Biosynthesis Protein SpsA, Chain A"/>
    <property type="match status" value="1"/>
</dbReference>
<dbReference type="FunFam" id="2.160.10.30:FF:000001">
    <property type="entry name" value="UDP-sugar pyrophosphorylase"/>
    <property type="match status" value="1"/>
</dbReference>
<dbReference type="Proteomes" id="UP000028840">
    <property type="component" value="Unassembled WGS sequence"/>
</dbReference>
<dbReference type="EMBL" id="AEYJ02001034">
    <property type="protein sequence ID" value="KFH05222.1"/>
    <property type="molecule type" value="Genomic_DNA"/>
</dbReference>
<dbReference type="Gene3D" id="2.160.10.30">
    <property type="match status" value="1"/>
</dbReference>
<gene>
    <name evidence="1" type="ORF">TGVAND_218200B</name>
</gene>
<dbReference type="SUPFAM" id="SSF53448">
    <property type="entry name" value="Nucleotide-diphospho-sugar transferases"/>
    <property type="match status" value="1"/>
</dbReference>
<accession>A0A086PXZ0</accession>
<reference evidence="1 2" key="2">
    <citation type="journal article" date="2015" name="Eukaryot. Cell">
        <title>Genetic mapping reveals that sinefungin resistance in Toxoplasma gondii is controlled by a putative amino acid transporter locus that can be used as a negative selectable marker.</title>
        <authorList>
            <person name="Behnke M.S."/>
            <person name="Khan A."/>
            <person name="Sibley L.D."/>
        </authorList>
    </citation>
    <scope>NUCLEOTIDE SEQUENCE [LARGE SCALE GENOMIC DNA]</scope>
    <source>
        <strain evidence="1 2">VAND</strain>
    </source>
</reference>
<keyword evidence="1" id="KW-0548">Nucleotidyltransferase</keyword>
<dbReference type="InterPro" id="IPR029044">
    <property type="entry name" value="Nucleotide-diphossugar_trans"/>
</dbReference>
<evidence type="ECO:0000313" key="2">
    <source>
        <dbReference type="Proteomes" id="UP000028840"/>
    </source>
</evidence>
<dbReference type="EC" id="2.7.7.64" evidence="1"/>
<dbReference type="AlphaFoldDB" id="A0A086PXZ0"/>
<dbReference type="GO" id="GO:0051748">
    <property type="term" value="F:UTP-monosaccharide-1-phosphate uridylyltransferase activity"/>
    <property type="evidence" value="ECO:0007669"/>
    <property type="project" value="UniProtKB-EC"/>
</dbReference>
<evidence type="ECO:0000313" key="1">
    <source>
        <dbReference type="EMBL" id="KFH05222.1"/>
    </source>
</evidence>
<keyword evidence="1" id="KW-0808">Transferase</keyword>